<dbReference type="InterPro" id="IPR036388">
    <property type="entry name" value="WH-like_DNA-bd_sf"/>
</dbReference>
<evidence type="ECO:0000313" key="4">
    <source>
        <dbReference type="Proteomes" id="UP000195975"/>
    </source>
</evidence>
<proteinExistence type="predicted"/>
<evidence type="ECO:0000259" key="2">
    <source>
        <dbReference type="SMART" id="SM00942"/>
    </source>
</evidence>
<dbReference type="Pfam" id="PF13148">
    <property type="entry name" value="DUF3987"/>
    <property type="match status" value="1"/>
</dbReference>
<feature type="domain" description="Primase C-terminal 1" evidence="2">
    <location>
        <begin position="220"/>
        <end position="282"/>
    </location>
</feature>
<sequence length="787" mass="87583">MVIQKEVEGTSFDSAFQTGNASLMTLDQYIGNVKSGEYASRIAYLRGLIKAGKKDEADAYKKKLPLYVAGGVMEGGRKLEHMVRYSACTVVDIDDSPIPVPELLLRAAELPYVKAGHVSPSGSGVKLFVLVDSGLKDHYPAFEVVRRRVETDLPGVKVDISGKDPNRGCFASHDPDAFYKEESEVIEIPVASPELQAGSGHPSAGMCSGMRLSNYIDKYEQSNAFVSGNRHSYLVKLSSALNNAGFSPYDAARECVRRYGSADFPAVEVETTVNDIYRRYSASHGSCAFHPDGTCSVPKSAKSAKSATPFPKTAQKDVEHGECDDIELDSTLLPRFDEAIYDHLPPLLTDILKHAYSCTDRDILLISSLTLLSSVTPGVKGSLGEHDYTPAFYTIITGGSGSGKGRIAALQRMLEPWQQYIYDNSRHQVEEYEDLQEAYDNYKMQKRQKQTSKQLLGPAPSKPKMVKQRNLALTGNVTQARLVELLEANYPYTSCMVDTEMETVLSMFSQDFGKYNDVLNKSYHHEPVGSSTKSSGSFMVRRPNLALLLSGTPAMLPRLIPSTENGLFSRILMYRIPGSGAYRPLTSADDSPAASEYFEALGQRVLDIGVFLDGSPTWVKFSDAQRKRLDRFFEREYYNVRSFGNEDMESTVLRYRLAIFRIGMGLTVLRKGESGCPERVWTISDDDFATAFHLGKVCLQHAYVVATSLQSAASEVHFRFPHHLRNLFVSLLDSFKRIDVVREANVREISESTVDKFLRKLQKNDLIVSEGNGYYRKTERGKQVVEI</sequence>
<dbReference type="Gene3D" id="1.10.10.10">
    <property type="entry name" value="Winged helix-like DNA-binding domain superfamily/Winged helix DNA-binding domain"/>
    <property type="match status" value="1"/>
</dbReference>
<dbReference type="InterPro" id="IPR014820">
    <property type="entry name" value="PriCT_1"/>
</dbReference>
<accession>A0A9Q5SRH3</accession>
<dbReference type="EMBL" id="NFIJ01000010">
    <property type="protein sequence ID" value="OUO04892.1"/>
    <property type="molecule type" value="Genomic_DNA"/>
</dbReference>
<keyword evidence="1" id="KW-0175">Coiled coil</keyword>
<dbReference type="RefSeq" id="WP_021861718.1">
    <property type="nucleotide sequence ID" value="NZ_CAJLBM010000085.1"/>
</dbReference>
<dbReference type="InterPro" id="IPR014907">
    <property type="entry name" value="BT4734-like_N"/>
</dbReference>
<comment type="caution">
    <text evidence="3">The sequence shown here is derived from an EMBL/GenBank/DDBJ whole genome shotgun (WGS) entry which is preliminary data.</text>
</comment>
<dbReference type="Pfam" id="PF08800">
    <property type="entry name" value="BT4734-like_N"/>
    <property type="match status" value="1"/>
</dbReference>
<dbReference type="InterPro" id="IPR025048">
    <property type="entry name" value="DUF3987"/>
</dbReference>
<evidence type="ECO:0000313" key="3">
    <source>
        <dbReference type="EMBL" id="OUO04892.1"/>
    </source>
</evidence>
<dbReference type="SMART" id="SM00942">
    <property type="entry name" value="PriCT_1"/>
    <property type="match status" value="1"/>
</dbReference>
<protein>
    <recommendedName>
        <fullName evidence="2">Primase C-terminal 1 domain-containing protein</fullName>
    </recommendedName>
</protein>
<gene>
    <name evidence="3" type="ORF">B5F96_10900</name>
</gene>
<dbReference type="Proteomes" id="UP000195975">
    <property type="component" value="Unassembled WGS sequence"/>
</dbReference>
<organism evidence="3 4">
    <name type="scientific">Parabacteroides johnsonii</name>
    <dbReference type="NCBI Taxonomy" id="387661"/>
    <lineage>
        <taxon>Bacteria</taxon>
        <taxon>Pseudomonadati</taxon>
        <taxon>Bacteroidota</taxon>
        <taxon>Bacteroidia</taxon>
        <taxon>Bacteroidales</taxon>
        <taxon>Tannerellaceae</taxon>
        <taxon>Parabacteroides</taxon>
    </lineage>
</organism>
<evidence type="ECO:0000256" key="1">
    <source>
        <dbReference type="SAM" id="Coils"/>
    </source>
</evidence>
<dbReference type="AlphaFoldDB" id="A0A9Q5SRH3"/>
<feature type="coiled-coil region" evidence="1">
    <location>
        <begin position="425"/>
        <end position="452"/>
    </location>
</feature>
<name>A0A9Q5SRH3_9BACT</name>
<reference evidence="4" key="1">
    <citation type="submission" date="2017-04" db="EMBL/GenBank/DDBJ databases">
        <title>Function of individual gut microbiota members based on whole genome sequencing of pure cultures obtained from chicken caecum.</title>
        <authorList>
            <person name="Medvecky M."/>
            <person name="Cejkova D."/>
            <person name="Polansky O."/>
            <person name="Karasova D."/>
            <person name="Kubasova T."/>
            <person name="Cizek A."/>
            <person name="Rychlik I."/>
        </authorList>
    </citation>
    <scope>NUCLEOTIDE SEQUENCE [LARGE SCALE GENOMIC DNA]</scope>
    <source>
        <strain evidence="4">An42</strain>
    </source>
</reference>